<dbReference type="Proteomes" id="UP000824890">
    <property type="component" value="Unassembled WGS sequence"/>
</dbReference>
<keyword evidence="2" id="KW-1185">Reference proteome</keyword>
<protein>
    <submittedName>
        <fullName evidence="1">Uncharacterized protein</fullName>
    </submittedName>
</protein>
<name>A0ABQ8D7M4_BRANA</name>
<evidence type="ECO:0000313" key="2">
    <source>
        <dbReference type="Proteomes" id="UP000824890"/>
    </source>
</evidence>
<proteinExistence type="predicted"/>
<organism evidence="1 2">
    <name type="scientific">Brassica napus</name>
    <name type="common">Rape</name>
    <dbReference type="NCBI Taxonomy" id="3708"/>
    <lineage>
        <taxon>Eukaryota</taxon>
        <taxon>Viridiplantae</taxon>
        <taxon>Streptophyta</taxon>
        <taxon>Embryophyta</taxon>
        <taxon>Tracheophyta</taxon>
        <taxon>Spermatophyta</taxon>
        <taxon>Magnoliopsida</taxon>
        <taxon>eudicotyledons</taxon>
        <taxon>Gunneridae</taxon>
        <taxon>Pentapetalae</taxon>
        <taxon>rosids</taxon>
        <taxon>malvids</taxon>
        <taxon>Brassicales</taxon>
        <taxon>Brassicaceae</taxon>
        <taxon>Brassiceae</taxon>
        <taxon>Brassica</taxon>
    </lineage>
</organism>
<reference evidence="1 2" key="1">
    <citation type="submission" date="2021-05" db="EMBL/GenBank/DDBJ databases">
        <title>Genome Assembly of Synthetic Allotetraploid Brassica napus Reveals Homoeologous Exchanges between Subgenomes.</title>
        <authorList>
            <person name="Davis J.T."/>
        </authorList>
    </citation>
    <scope>NUCLEOTIDE SEQUENCE [LARGE SCALE GENOMIC DNA]</scope>
    <source>
        <strain evidence="2">cv. Da-Ae</strain>
        <tissue evidence="1">Seedling</tissue>
    </source>
</reference>
<dbReference type="EMBL" id="JAGKQM010000005">
    <property type="protein sequence ID" value="KAH0925370.1"/>
    <property type="molecule type" value="Genomic_DNA"/>
</dbReference>
<accession>A0ABQ8D7M4</accession>
<sequence length="145" mass="15933">MLSMECDNATHRQRRSMECDFLIEFEVPTMLPYMIHYSTRRVNHSSTCGLGKGGRAVCGWAVCGWAVRGWAGVDTGAWMGCVWTVNKGRSDVTRLSWYWSAWMQSPGSSGVVSDDVLLGEVGTSEPSTISNIAVAVGVMEAISWF</sequence>
<comment type="caution">
    <text evidence="1">The sequence shown here is derived from an EMBL/GenBank/DDBJ whole genome shotgun (WGS) entry which is preliminary data.</text>
</comment>
<gene>
    <name evidence="1" type="ORF">HID58_017626</name>
</gene>
<evidence type="ECO:0000313" key="1">
    <source>
        <dbReference type="EMBL" id="KAH0925370.1"/>
    </source>
</evidence>